<dbReference type="PIRSF" id="PIRSF018266">
    <property type="entry name" value="FecR"/>
    <property type="match status" value="1"/>
</dbReference>
<dbReference type="InterPro" id="IPR006860">
    <property type="entry name" value="FecR"/>
</dbReference>
<gene>
    <name evidence="4" type="ORF">FNB79_13305</name>
</gene>
<sequence length="383" mass="44220">MKKNKHISIIINKFLEKTASPEEIQVLSAWIKENPSAYKDYVELHYLITRDKNKDEAKLFKTELLSKFDNLFNLKKKNRGWLKYAAIFITVLASSAYFFLKQANSNTKIQEEITITLGNGTQEVLNTNTSSIISSSDTYVAEQDRTKITYKAQNIDRNDKKQSLVYNTVNVPYGKKFEVVLSDGTEVYLNSGSSFTFPTAFYSTGERHVELTGEAYFSVKSDSLRPFMVKSKDIVTQVLGTEFNFSSYPNDDVTHVVLVEGRVEVSQTDNPDVDAIVLKPNQKAFYKASNSEIKIKDVDVSRYISWKDGVLYFKNETFYHIAKKLERHYSVSIEIKDETLKTERFTGRFKTETIEEVLQGFQRLKDFEYDLEHEKIILTQNKK</sequence>
<evidence type="ECO:0000259" key="3">
    <source>
        <dbReference type="Pfam" id="PF16344"/>
    </source>
</evidence>
<keyword evidence="1" id="KW-0812">Transmembrane</keyword>
<dbReference type="InterPro" id="IPR032508">
    <property type="entry name" value="FecR_C"/>
</dbReference>
<dbReference type="PANTHER" id="PTHR30273:SF2">
    <property type="entry name" value="PROTEIN FECR"/>
    <property type="match status" value="1"/>
</dbReference>
<keyword evidence="1" id="KW-1133">Transmembrane helix</keyword>
<dbReference type="Gene3D" id="2.60.120.1440">
    <property type="match status" value="1"/>
</dbReference>
<reference evidence="4 5" key="1">
    <citation type="submission" date="2019-07" db="EMBL/GenBank/DDBJ databases">
        <title>Genome sequencing for Formosa sp. PS13.</title>
        <authorList>
            <person name="Park S.-J."/>
        </authorList>
    </citation>
    <scope>NUCLEOTIDE SEQUENCE [LARGE SCALE GENOMIC DNA]</scope>
    <source>
        <strain evidence="4 5">PS13</strain>
    </source>
</reference>
<dbReference type="EMBL" id="CP041637">
    <property type="protein sequence ID" value="QDO94902.1"/>
    <property type="molecule type" value="Genomic_DNA"/>
</dbReference>
<evidence type="ECO:0000313" key="4">
    <source>
        <dbReference type="EMBL" id="QDO94902.1"/>
    </source>
</evidence>
<dbReference type="PANTHER" id="PTHR30273">
    <property type="entry name" value="PERIPLASMIC SIGNAL SENSOR AND SIGMA FACTOR ACTIVATOR FECR-RELATED"/>
    <property type="match status" value="1"/>
</dbReference>
<feature type="domain" description="Protein FecR C-terminal" evidence="3">
    <location>
        <begin position="311"/>
        <end position="378"/>
    </location>
</feature>
<dbReference type="OrthoDB" id="704021at2"/>
<accession>A0A516GTR8</accession>
<feature type="transmembrane region" description="Helical" evidence="1">
    <location>
        <begin position="81"/>
        <end position="100"/>
    </location>
</feature>
<keyword evidence="1" id="KW-0472">Membrane</keyword>
<dbReference type="Pfam" id="PF16344">
    <property type="entry name" value="FecR_C"/>
    <property type="match status" value="1"/>
</dbReference>
<dbReference type="Proteomes" id="UP000319209">
    <property type="component" value="Chromosome"/>
</dbReference>
<organism evidence="4 5">
    <name type="scientific">Formosa sediminum</name>
    <dbReference type="NCBI Taxonomy" id="2594004"/>
    <lineage>
        <taxon>Bacteria</taxon>
        <taxon>Pseudomonadati</taxon>
        <taxon>Bacteroidota</taxon>
        <taxon>Flavobacteriia</taxon>
        <taxon>Flavobacteriales</taxon>
        <taxon>Flavobacteriaceae</taxon>
        <taxon>Formosa</taxon>
    </lineage>
</organism>
<proteinExistence type="predicted"/>
<dbReference type="InterPro" id="IPR012373">
    <property type="entry name" value="Ferrdict_sens_TM"/>
</dbReference>
<dbReference type="GO" id="GO:0016989">
    <property type="term" value="F:sigma factor antagonist activity"/>
    <property type="evidence" value="ECO:0007669"/>
    <property type="project" value="TreeGrafter"/>
</dbReference>
<keyword evidence="5" id="KW-1185">Reference proteome</keyword>
<dbReference type="KEGG" id="fop:FNB79_13305"/>
<feature type="domain" description="FecR protein" evidence="2">
    <location>
        <begin position="168"/>
        <end position="264"/>
    </location>
</feature>
<evidence type="ECO:0000256" key="1">
    <source>
        <dbReference type="SAM" id="Phobius"/>
    </source>
</evidence>
<dbReference type="Pfam" id="PF04773">
    <property type="entry name" value="FecR"/>
    <property type="match status" value="1"/>
</dbReference>
<protein>
    <submittedName>
        <fullName evidence="4">DUF4974 domain-containing protein</fullName>
    </submittedName>
</protein>
<name>A0A516GTR8_9FLAO</name>
<dbReference type="Gene3D" id="3.55.50.30">
    <property type="match status" value="1"/>
</dbReference>
<dbReference type="AlphaFoldDB" id="A0A516GTR8"/>
<dbReference type="FunFam" id="2.60.120.1440:FF:000001">
    <property type="entry name" value="Putative anti-sigma factor"/>
    <property type="match status" value="1"/>
</dbReference>
<evidence type="ECO:0000259" key="2">
    <source>
        <dbReference type="Pfam" id="PF04773"/>
    </source>
</evidence>
<evidence type="ECO:0000313" key="5">
    <source>
        <dbReference type="Proteomes" id="UP000319209"/>
    </source>
</evidence>